<evidence type="ECO:0000313" key="1">
    <source>
        <dbReference type="EMBL" id="CAK9266756.1"/>
    </source>
</evidence>
<name>A0ABP0WLM2_9BRYO</name>
<dbReference type="EMBL" id="OZ020114">
    <property type="protein sequence ID" value="CAK9266756.1"/>
    <property type="molecule type" value="Genomic_DNA"/>
</dbReference>
<keyword evidence="2" id="KW-1185">Reference proteome</keyword>
<protein>
    <recommendedName>
        <fullName evidence="3">Photosystem II subunit H</fullName>
    </recommendedName>
</protein>
<proteinExistence type="predicted"/>
<evidence type="ECO:0000313" key="2">
    <source>
        <dbReference type="Proteomes" id="UP001497444"/>
    </source>
</evidence>
<dbReference type="Proteomes" id="UP001497444">
    <property type="component" value="Chromosome 19"/>
</dbReference>
<reference evidence="1" key="1">
    <citation type="submission" date="2024-02" db="EMBL/GenBank/DDBJ databases">
        <authorList>
            <consortium name="ELIXIR-Norway"/>
            <consortium name="Elixir Norway"/>
        </authorList>
    </citation>
    <scope>NUCLEOTIDE SEQUENCE</scope>
</reference>
<sequence length="75" mass="7832">MCATAMITPKSTRADHKEKCYVPQAAASFVPLRSTGRRKGRVQDLVGGPSGVPSLNPIAGRVQDLVDARGGGGLR</sequence>
<gene>
    <name evidence="1" type="ORF">CSSPJE1EN1_LOCUS12234</name>
</gene>
<accession>A0ABP0WLM2</accession>
<organism evidence="1 2">
    <name type="scientific">Sphagnum jensenii</name>
    <dbReference type="NCBI Taxonomy" id="128206"/>
    <lineage>
        <taxon>Eukaryota</taxon>
        <taxon>Viridiplantae</taxon>
        <taxon>Streptophyta</taxon>
        <taxon>Embryophyta</taxon>
        <taxon>Bryophyta</taxon>
        <taxon>Sphagnophytina</taxon>
        <taxon>Sphagnopsida</taxon>
        <taxon>Sphagnales</taxon>
        <taxon>Sphagnaceae</taxon>
        <taxon>Sphagnum</taxon>
    </lineage>
</organism>
<evidence type="ECO:0008006" key="3">
    <source>
        <dbReference type="Google" id="ProtNLM"/>
    </source>
</evidence>